<accession>A0A380WAV7</accession>
<name>A0A380WAV7_AFIFE</name>
<reference evidence="1 2" key="1">
    <citation type="submission" date="2018-06" db="EMBL/GenBank/DDBJ databases">
        <authorList>
            <consortium name="Pathogen Informatics"/>
            <person name="Doyle S."/>
        </authorList>
    </citation>
    <scope>NUCLEOTIDE SEQUENCE [LARGE SCALE GENOMIC DNA]</scope>
    <source>
        <strain evidence="1 2">NCTC12722</strain>
    </source>
</reference>
<sequence length="78" mass="8537">MMARKLFSRSLLPTVKGFLALEWTHGAQVTRVLSMSSFSKSKNNDCGTGTTLIATQPNCKIAKVDLLDSPHAQEMRGI</sequence>
<dbReference type="Proteomes" id="UP000254343">
    <property type="component" value="Unassembled WGS sequence"/>
</dbReference>
<organism evidence="1 2">
    <name type="scientific">Afipia felis</name>
    <name type="common">Cat scratch disease bacillus</name>
    <dbReference type="NCBI Taxonomy" id="1035"/>
    <lineage>
        <taxon>Bacteria</taxon>
        <taxon>Pseudomonadati</taxon>
        <taxon>Pseudomonadota</taxon>
        <taxon>Alphaproteobacteria</taxon>
        <taxon>Hyphomicrobiales</taxon>
        <taxon>Nitrobacteraceae</taxon>
        <taxon>Afipia</taxon>
    </lineage>
</organism>
<dbReference type="EMBL" id="UIGB01000001">
    <property type="protein sequence ID" value="SUU86081.1"/>
    <property type="molecule type" value="Genomic_DNA"/>
</dbReference>
<proteinExistence type="predicted"/>
<evidence type="ECO:0000313" key="2">
    <source>
        <dbReference type="Proteomes" id="UP000254343"/>
    </source>
</evidence>
<dbReference type="RefSeq" id="WP_002716905.1">
    <property type="nucleotide sequence ID" value="NZ_UFSI01000001.1"/>
</dbReference>
<protein>
    <submittedName>
        <fullName evidence="1">Uncharacterized protein</fullName>
    </submittedName>
</protein>
<gene>
    <name evidence="1" type="ORF">NCTC12722_03302</name>
</gene>
<evidence type="ECO:0000313" key="1">
    <source>
        <dbReference type="EMBL" id="SUU86081.1"/>
    </source>
</evidence>
<dbReference type="AlphaFoldDB" id="A0A380WAV7"/>